<protein>
    <submittedName>
        <fullName evidence="1">Uncharacterized protein</fullName>
    </submittedName>
</protein>
<accession>A0A6J5LH00</accession>
<name>A0A6J5LH00_9CAUD</name>
<evidence type="ECO:0000313" key="1">
    <source>
        <dbReference type="EMBL" id="CAB4133445.1"/>
    </source>
</evidence>
<dbReference type="EMBL" id="LR796274">
    <property type="protein sequence ID" value="CAB4133445.1"/>
    <property type="molecule type" value="Genomic_DNA"/>
</dbReference>
<reference evidence="1" key="1">
    <citation type="submission" date="2020-04" db="EMBL/GenBank/DDBJ databases">
        <authorList>
            <person name="Chiriac C."/>
            <person name="Salcher M."/>
            <person name="Ghai R."/>
            <person name="Kavagutti S V."/>
        </authorList>
    </citation>
    <scope>NUCLEOTIDE SEQUENCE</scope>
</reference>
<organism evidence="1">
    <name type="scientific">uncultured Caudovirales phage</name>
    <dbReference type="NCBI Taxonomy" id="2100421"/>
    <lineage>
        <taxon>Viruses</taxon>
        <taxon>Duplodnaviria</taxon>
        <taxon>Heunggongvirae</taxon>
        <taxon>Uroviricota</taxon>
        <taxon>Caudoviricetes</taxon>
        <taxon>Peduoviridae</taxon>
        <taxon>Maltschvirus</taxon>
        <taxon>Maltschvirus maltsch</taxon>
    </lineage>
</organism>
<sequence length="75" mass="9236">MTLILSEKKWNTIYNQIRNEYGDAVILISWRLKDTLGFTVRRHRDYDPVNGHMKDDIRLDFYDEVKMTFFQLRYM</sequence>
<gene>
    <name evidence="1" type="ORF">UFOVP257_196</name>
</gene>
<proteinExistence type="predicted"/>